<organism evidence="1">
    <name type="scientific">Aspergillus arachidicola</name>
    <dbReference type="NCBI Taxonomy" id="656916"/>
    <lineage>
        <taxon>Eukaryota</taxon>
        <taxon>Fungi</taxon>
        <taxon>Dikarya</taxon>
        <taxon>Ascomycota</taxon>
        <taxon>Pezizomycotina</taxon>
        <taxon>Eurotiomycetes</taxon>
        <taxon>Eurotiomycetidae</taxon>
        <taxon>Eurotiales</taxon>
        <taxon>Aspergillaceae</taxon>
        <taxon>Aspergillus</taxon>
        <taxon>Aspergillus subgen. Circumdati</taxon>
    </lineage>
</organism>
<name>A0A5N6XQ59_9EURO</name>
<evidence type="ECO:0008006" key="2">
    <source>
        <dbReference type="Google" id="ProtNLM"/>
    </source>
</evidence>
<accession>A0A5N6XQ59</accession>
<reference evidence="1" key="1">
    <citation type="submission" date="2019-04" db="EMBL/GenBank/DDBJ databases">
        <title>Friends and foes A comparative genomics study of 23 Aspergillus species from section Flavi.</title>
        <authorList>
            <consortium name="DOE Joint Genome Institute"/>
            <person name="Kjaerbolling I."/>
            <person name="Vesth T."/>
            <person name="Frisvad J.C."/>
            <person name="Nybo J.L."/>
            <person name="Theobald S."/>
            <person name="Kildgaard S."/>
            <person name="Isbrandt T."/>
            <person name="Kuo A."/>
            <person name="Sato A."/>
            <person name="Lyhne E.K."/>
            <person name="Kogle M.E."/>
            <person name="Wiebenga A."/>
            <person name="Kun R.S."/>
            <person name="Lubbers R.J."/>
            <person name="Makela M.R."/>
            <person name="Barry K."/>
            <person name="Chovatia M."/>
            <person name="Clum A."/>
            <person name="Daum C."/>
            <person name="Haridas S."/>
            <person name="He G."/>
            <person name="LaButti K."/>
            <person name="Lipzen A."/>
            <person name="Mondo S."/>
            <person name="Riley R."/>
            <person name="Salamov A."/>
            <person name="Simmons B.A."/>
            <person name="Magnuson J.K."/>
            <person name="Henrissat B."/>
            <person name="Mortensen U.H."/>
            <person name="Larsen T.O."/>
            <person name="Devries R.P."/>
            <person name="Grigoriev I.V."/>
            <person name="Machida M."/>
            <person name="Baker S.E."/>
            <person name="Andersen M.R."/>
        </authorList>
    </citation>
    <scope>NUCLEOTIDE SEQUENCE</scope>
    <source>
        <strain evidence="1">CBS 117612</strain>
    </source>
</reference>
<dbReference type="AlphaFoldDB" id="A0A5N6XQ59"/>
<protein>
    <recommendedName>
        <fullName evidence="2">Fumarylacetoacetase-like C-terminal domain-containing protein</fullName>
    </recommendedName>
</protein>
<dbReference type="Proteomes" id="UP000325558">
    <property type="component" value="Unassembled WGS sequence"/>
</dbReference>
<dbReference type="EMBL" id="ML737271">
    <property type="protein sequence ID" value="KAE8334486.1"/>
    <property type="molecule type" value="Genomic_DNA"/>
</dbReference>
<dbReference type="OrthoDB" id="411064at2759"/>
<proteinExistence type="predicted"/>
<evidence type="ECO:0000313" key="1">
    <source>
        <dbReference type="EMBL" id="KAE8334486.1"/>
    </source>
</evidence>
<gene>
    <name evidence="1" type="ORF">BDV24DRAFT_170134</name>
</gene>
<sequence length="144" mass="16002">MANHLRIMVIDFEAGVMDRGMMDVRGGSEEKALVDRSVWLSYASETQQAAISKMAFERLVRFQAKDHAHYGELLSETAKGYLIQPLVGSIPGGFHRSTEDPLTVPSLLCPIAETPLIVCVGLNYRQHAQEMKVSTIPSTYSFFP</sequence>